<keyword evidence="10" id="KW-1185">Reference proteome</keyword>
<evidence type="ECO:0000313" key="10">
    <source>
        <dbReference type="Proteomes" id="UP000636709"/>
    </source>
</evidence>
<evidence type="ECO:0000313" key="9">
    <source>
        <dbReference type="EMBL" id="KAF8733491.1"/>
    </source>
</evidence>
<sequence length="1258" mass="138971">MEIEDDSSAGGTAGTWTEEDRALGAAVLGTDAFAYLTKGGGAISEGLVATSLPDDLQNKLQELVESEGPGTGWNYAIFWQLSRTKSGDLVLGWGDGSCREPRDGEVVGAAATAGSDDTKQRMRKRVLQRLHIAFGVADEEDYAPGIDQVTDTEMFFLASMYFAFPRRVGGPGQVFAAGIPLWIPNNERKVFPANYCYRGFLANSAGFKTIVLVPFESGVLELGSMQHIAESSDTIQNIRSVFAGARGNKAAVQRHEGNGSTPTPDERSPGLAKIFGKDLNLGRPSAVPAVGGVSKVDERPWEQRSAAAGTSILPNVQKGLQNFTWSQARGLNSHQQKFGNGVLIVSNEAAHRNNGAADSPSATQFHLQKAPQLQKLQLQKLPHIQKTPQLVNQQALQPQVPRQIDFSAGSSSKSGVLVTRAAVLDGENAEVDGLCKEEGPPPVIEDRRPRKRGRKPANGREEPLNHVEAERQRREKLNQRFYALRAVVPNISKMDKASLLGDAITYITDLQKKLKEMETERERLLESGMVDPRERAPRPEVDIQVVQDEVLVRVMSPMDNHPVKKVFQAFEEAEVRVGEARIHMDAHSTEDDNYLQEDRGEQSARADATEVLATVDLKIAFGFEKLLNLEMLVMEIARRAADIEPLMRDPQSLSADSVDKAFEFDVLYGIVDSETNELEKLVASVRMDISSAEKQVLEEGPGSGVMYRLHNAADSLTKMQELISAIRRESATFEKAIPPSHDKQGTGKAMGYENDHLSVHTTMQAEDQRNLLQMLQQSIASKLDLEMKLCDSHSVVEDLKMKLRHAEQESDLLEDFIEALYERMFAAENASQFFLGTSKELIGKINTIQFDLSASVCREDDLKSKLEESKLNANQSTREIVPGDSDTNTSQEALQIQALSPPEFLTMRNKVQQLEGWLRDSGFQPQRSLQSREATEQEQSTTQSGTSIISDIKLAISNAESRAQKAEARCTQLAQTNVQLNGELNSLKSQGSDRAGLLETKLKESDTQLEHARASVDAIVEQQGMLRSSMSDMEQMIEDLKEKYLKAETRAENAESKCSLLTDTNLELSEELSFLRGRVENLENSLHQANQLKVSTAKDIGSKTKTISDLVAKLALERERLHVQIVTLTKKNRVLAEKCKEHDNGATSLSKEFTATALKPVQVMEEASLNSSTAKPKELKAASTGNNQREEVEADELTPPEDESGAMRTLETVRSIEPLLLNWKHISVAVVVLLATVIAYQLYQSDDRVQQLLRYFLG</sequence>
<comment type="subcellular location">
    <subcellularLocation>
        <location evidence="1">Nucleus</location>
    </subcellularLocation>
</comment>
<reference evidence="9" key="1">
    <citation type="submission" date="2020-07" db="EMBL/GenBank/DDBJ databases">
        <title>Genome sequence and genetic diversity analysis of an under-domesticated orphan crop, white fonio (Digitaria exilis).</title>
        <authorList>
            <person name="Bennetzen J.L."/>
            <person name="Chen S."/>
            <person name="Ma X."/>
            <person name="Wang X."/>
            <person name="Yssel A.E.J."/>
            <person name="Chaluvadi S.R."/>
            <person name="Johnson M."/>
            <person name="Gangashetty P."/>
            <person name="Hamidou F."/>
            <person name="Sanogo M.D."/>
            <person name="Zwaenepoel A."/>
            <person name="Wallace J."/>
            <person name="Van De Peer Y."/>
            <person name="Van Deynze A."/>
        </authorList>
    </citation>
    <scope>NUCLEOTIDE SEQUENCE</scope>
    <source>
        <tissue evidence="9">Leaves</tissue>
    </source>
</reference>
<dbReference type="SUPFAM" id="SSF47459">
    <property type="entry name" value="HLH, helix-loop-helix DNA-binding domain"/>
    <property type="match status" value="1"/>
</dbReference>
<dbReference type="InterPro" id="IPR058610">
    <property type="entry name" value="WIT1_2_N"/>
</dbReference>
<dbReference type="CDD" id="cd11449">
    <property type="entry name" value="bHLH_AtAIB_like"/>
    <property type="match status" value="1"/>
</dbReference>
<dbReference type="GO" id="GO:0046983">
    <property type="term" value="F:protein dimerization activity"/>
    <property type="evidence" value="ECO:0007669"/>
    <property type="project" value="InterPro"/>
</dbReference>
<organism evidence="9 10">
    <name type="scientific">Digitaria exilis</name>
    <dbReference type="NCBI Taxonomy" id="1010633"/>
    <lineage>
        <taxon>Eukaryota</taxon>
        <taxon>Viridiplantae</taxon>
        <taxon>Streptophyta</taxon>
        <taxon>Embryophyta</taxon>
        <taxon>Tracheophyta</taxon>
        <taxon>Spermatophyta</taxon>
        <taxon>Magnoliopsida</taxon>
        <taxon>Liliopsida</taxon>
        <taxon>Poales</taxon>
        <taxon>Poaceae</taxon>
        <taxon>PACMAD clade</taxon>
        <taxon>Panicoideae</taxon>
        <taxon>Panicodae</taxon>
        <taxon>Paniceae</taxon>
        <taxon>Anthephorinae</taxon>
        <taxon>Digitaria</taxon>
    </lineage>
</organism>
<feature type="coiled-coil region" evidence="6">
    <location>
        <begin position="1030"/>
        <end position="1092"/>
    </location>
</feature>
<evidence type="ECO:0000256" key="4">
    <source>
        <dbReference type="ARBA" id="ARBA00023163"/>
    </source>
</evidence>
<evidence type="ECO:0000256" key="3">
    <source>
        <dbReference type="ARBA" id="ARBA00023015"/>
    </source>
</evidence>
<dbReference type="GO" id="GO:0006355">
    <property type="term" value="P:regulation of DNA-templated transcription"/>
    <property type="evidence" value="ECO:0007669"/>
    <property type="project" value="UniProtKB-ARBA"/>
</dbReference>
<dbReference type="AlphaFoldDB" id="A0A835FB17"/>
<feature type="region of interest" description="Disordered" evidence="7">
    <location>
        <begin position="868"/>
        <end position="892"/>
    </location>
</feature>
<comment type="caution">
    <text evidence="9">The sequence shown here is derived from an EMBL/GenBank/DDBJ whole genome shotgun (WGS) entry which is preliminary data.</text>
</comment>
<dbReference type="PANTHER" id="PTHR35705:SF7">
    <property type="entry name" value="OS01G0235350 PROTEIN"/>
    <property type="match status" value="1"/>
</dbReference>
<evidence type="ECO:0000256" key="6">
    <source>
        <dbReference type="SAM" id="Coils"/>
    </source>
</evidence>
<dbReference type="FunFam" id="4.10.280.10:FF:000078">
    <property type="entry name" value="Transcription factor bHLH13"/>
    <property type="match status" value="1"/>
</dbReference>
<feature type="compositionally biased region" description="Basic and acidic residues" evidence="7">
    <location>
        <begin position="458"/>
        <end position="472"/>
    </location>
</feature>
<dbReference type="InterPro" id="IPR025610">
    <property type="entry name" value="MYC/MYB_N"/>
</dbReference>
<dbReference type="EMBL" id="JACEFO010001600">
    <property type="protein sequence ID" value="KAF8733491.1"/>
    <property type="molecule type" value="Genomic_DNA"/>
</dbReference>
<protein>
    <recommendedName>
        <fullName evidence="8">BHLH domain-containing protein</fullName>
    </recommendedName>
</protein>
<dbReference type="PANTHER" id="PTHR35705">
    <property type="entry name" value="WPP DOMAIN-INTERACTING TAIL-ANCHORED PROTEIN 1"/>
    <property type="match status" value="1"/>
</dbReference>
<gene>
    <name evidence="9" type="ORF">HU200_014784</name>
</gene>
<feature type="compositionally biased region" description="Acidic residues" evidence="7">
    <location>
        <begin position="1192"/>
        <end position="1204"/>
    </location>
</feature>
<dbReference type="Gene3D" id="4.10.280.10">
    <property type="entry name" value="Helix-loop-helix DNA-binding domain"/>
    <property type="match status" value="1"/>
</dbReference>
<evidence type="ECO:0000256" key="2">
    <source>
        <dbReference type="ARBA" id="ARBA00005510"/>
    </source>
</evidence>
<dbReference type="Pfam" id="PF14215">
    <property type="entry name" value="bHLH-MYC_N"/>
    <property type="match status" value="1"/>
</dbReference>
<evidence type="ECO:0000256" key="7">
    <source>
        <dbReference type="SAM" id="MobiDB-lite"/>
    </source>
</evidence>
<comment type="similarity">
    <text evidence="2">Belongs to the bHLH protein family.</text>
</comment>
<feature type="region of interest" description="Disordered" evidence="7">
    <location>
        <begin position="1167"/>
        <end position="1206"/>
    </location>
</feature>
<dbReference type="Pfam" id="PF00010">
    <property type="entry name" value="HLH"/>
    <property type="match status" value="1"/>
</dbReference>
<feature type="coiled-coil region" evidence="6">
    <location>
        <begin position="949"/>
        <end position="990"/>
    </location>
</feature>
<dbReference type="GO" id="GO:0005634">
    <property type="term" value="C:nucleus"/>
    <property type="evidence" value="ECO:0007669"/>
    <property type="project" value="UniProtKB-SubCell"/>
</dbReference>
<feature type="compositionally biased region" description="Low complexity" evidence="7">
    <location>
        <begin position="937"/>
        <end position="946"/>
    </location>
</feature>
<dbReference type="Gene3D" id="1.20.5.170">
    <property type="match status" value="1"/>
</dbReference>
<dbReference type="InterPro" id="IPR036638">
    <property type="entry name" value="HLH_DNA-bd_sf"/>
</dbReference>
<dbReference type="PROSITE" id="PS50888">
    <property type="entry name" value="BHLH"/>
    <property type="match status" value="1"/>
</dbReference>
<keyword evidence="6" id="KW-0175">Coiled coil</keyword>
<dbReference type="InterPro" id="IPR039976">
    <property type="entry name" value="WIT1/WIT2"/>
</dbReference>
<feature type="domain" description="BHLH" evidence="8">
    <location>
        <begin position="461"/>
        <end position="510"/>
    </location>
</feature>
<evidence type="ECO:0000256" key="1">
    <source>
        <dbReference type="ARBA" id="ARBA00004123"/>
    </source>
</evidence>
<feature type="compositionally biased region" description="Basic and acidic residues" evidence="7">
    <location>
        <begin position="433"/>
        <end position="448"/>
    </location>
</feature>
<proteinExistence type="inferred from homology"/>
<dbReference type="Pfam" id="PF26581">
    <property type="entry name" value="WIT1_2_N"/>
    <property type="match status" value="1"/>
</dbReference>
<name>A0A835FB17_9POAL</name>
<feature type="region of interest" description="Disordered" evidence="7">
    <location>
        <begin position="432"/>
        <end position="472"/>
    </location>
</feature>
<dbReference type="OrthoDB" id="677168at2759"/>
<dbReference type="SMART" id="SM00353">
    <property type="entry name" value="HLH"/>
    <property type="match status" value="1"/>
</dbReference>
<evidence type="ECO:0000256" key="5">
    <source>
        <dbReference type="ARBA" id="ARBA00023242"/>
    </source>
</evidence>
<keyword evidence="5" id="KW-0539">Nucleus</keyword>
<keyword evidence="3" id="KW-0805">Transcription regulation</keyword>
<keyword evidence="4" id="KW-0804">Transcription</keyword>
<dbReference type="SUPFAM" id="SSF57997">
    <property type="entry name" value="Tropomyosin"/>
    <property type="match status" value="1"/>
</dbReference>
<feature type="region of interest" description="Disordered" evidence="7">
    <location>
        <begin position="923"/>
        <end position="946"/>
    </location>
</feature>
<evidence type="ECO:0000259" key="8">
    <source>
        <dbReference type="PROSITE" id="PS50888"/>
    </source>
</evidence>
<accession>A0A835FB17</accession>
<dbReference type="Proteomes" id="UP000636709">
    <property type="component" value="Unassembled WGS sequence"/>
</dbReference>
<dbReference type="InterPro" id="IPR011598">
    <property type="entry name" value="bHLH_dom"/>
</dbReference>